<accession>A0AAV9S878</accession>
<name>A0AAV9S878_9TELE</name>
<dbReference type="EMBL" id="JAHHUM010000802">
    <property type="protein sequence ID" value="KAK5617154.1"/>
    <property type="molecule type" value="Genomic_DNA"/>
</dbReference>
<feature type="region of interest" description="Disordered" evidence="1">
    <location>
        <begin position="261"/>
        <end position="348"/>
    </location>
</feature>
<organism evidence="2 3">
    <name type="scientific">Crenichthys baileyi</name>
    <name type="common">White River springfish</name>
    <dbReference type="NCBI Taxonomy" id="28760"/>
    <lineage>
        <taxon>Eukaryota</taxon>
        <taxon>Metazoa</taxon>
        <taxon>Chordata</taxon>
        <taxon>Craniata</taxon>
        <taxon>Vertebrata</taxon>
        <taxon>Euteleostomi</taxon>
        <taxon>Actinopterygii</taxon>
        <taxon>Neopterygii</taxon>
        <taxon>Teleostei</taxon>
        <taxon>Neoteleostei</taxon>
        <taxon>Acanthomorphata</taxon>
        <taxon>Ovalentaria</taxon>
        <taxon>Atherinomorphae</taxon>
        <taxon>Cyprinodontiformes</taxon>
        <taxon>Goodeidae</taxon>
        <taxon>Crenichthys</taxon>
    </lineage>
</organism>
<protein>
    <submittedName>
        <fullName evidence="2">Uncharacterized protein</fullName>
    </submittedName>
</protein>
<comment type="caution">
    <text evidence="2">The sequence shown here is derived from an EMBL/GenBank/DDBJ whole genome shotgun (WGS) entry which is preliminary data.</text>
</comment>
<evidence type="ECO:0000313" key="2">
    <source>
        <dbReference type="EMBL" id="KAK5617154.1"/>
    </source>
</evidence>
<proteinExistence type="predicted"/>
<feature type="compositionally biased region" description="Low complexity" evidence="1">
    <location>
        <begin position="277"/>
        <end position="295"/>
    </location>
</feature>
<evidence type="ECO:0000256" key="1">
    <source>
        <dbReference type="SAM" id="MobiDB-lite"/>
    </source>
</evidence>
<dbReference type="AlphaFoldDB" id="A0AAV9S878"/>
<evidence type="ECO:0000313" key="3">
    <source>
        <dbReference type="Proteomes" id="UP001311232"/>
    </source>
</evidence>
<keyword evidence="3" id="KW-1185">Reference proteome</keyword>
<feature type="compositionally biased region" description="Basic and acidic residues" evidence="1">
    <location>
        <begin position="317"/>
        <end position="336"/>
    </location>
</feature>
<reference evidence="2 3" key="1">
    <citation type="submission" date="2021-06" db="EMBL/GenBank/DDBJ databases">
        <authorList>
            <person name="Palmer J.M."/>
        </authorList>
    </citation>
    <scope>NUCLEOTIDE SEQUENCE [LARGE SCALE GENOMIC DNA]</scope>
    <source>
        <strain evidence="2 3">MEX-2019</strain>
        <tissue evidence="2">Muscle</tissue>
    </source>
</reference>
<gene>
    <name evidence="2" type="ORF">CRENBAI_011747</name>
</gene>
<sequence length="383" mass="42001">MLPACLQSGVHRYKNLNRMFPPNMDLMDGRQESARDRWVQQQMEEAMRHLPAHLEVQPCPLLLEQMECEAVQRPSPPSSLVARPDLVAKPLSSSRCKNRRHRASPTSILSKSPESCCSSAHIRSSERHCSPAHVRSSERCCSSAVAKAPERRHCAAQVCLNFLHTPQRMSEEPLLKPLRVPATPQPLHKPLRVSATPQLLRTPLRGFEDEPPPEPVPERCKKELVLILASEPRDEGCEEEAPQDPVSEGFKEQLVLVLASEGPPDSASVSEGPVGTASASEGSPGSASASEGSPGTVKAKPDSKLDSKPGSMPDSKPGSKPDSKPDSKPPEFHRVSEGSSMLHGRRHPPRTLCYRSWHPSELCACTGRPPELCACVFLLRRLE</sequence>
<dbReference type="Proteomes" id="UP001311232">
    <property type="component" value="Unassembled WGS sequence"/>
</dbReference>